<keyword evidence="2" id="KW-1185">Reference proteome</keyword>
<sequence>MNNSIDLQYLCDLVHKTFNIPVQFLSTDKKILYQSTSEDICSPFYSSKEEHFSTIYNETDPCNFPLFRGNSYLENFVLIHITKHFYIKGTIIIGPTTYTKV</sequence>
<evidence type="ECO:0000313" key="2">
    <source>
        <dbReference type="Proteomes" id="UP001291930"/>
    </source>
</evidence>
<accession>A0ABU5JQW0</accession>
<organism evidence="1 2">
    <name type="scientific">Bacillus bingmayongensis</name>
    <dbReference type="NCBI Taxonomy" id="1150157"/>
    <lineage>
        <taxon>Bacteria</taxon>
        <taxon>Bacillati</taxon>
        <taxon>Bacillota</taxon>
        <taxon>Bacilli</taxon>
        <taxon>Bacillales</taxon>
        <taxon>Bacillaceae</taxon>
        <taxon>Bacillus</taxon>
    </lineage>
</organism>
<dbReference type="EMBL" id="JAXOVW010000001">
    <property type="protein sequence ID" value="MDZ5605754.1"/>
    <property type="molecule type" value="Genomic_DNA"/>
</dbReference>
<name>A0ABU5JQW0_9BACI</name>
<feature type="non-terminal residue" evidence="1">
    <location>
        <position position="101"/>
    </location>
</feature>
<proteinExistence type="predicted"/>
<evidence type="ECO:0000313" key="1">
    <source>
        <dbReference type="EMBL" id="MDZ5605754.1"/>
    </source>
</evidence>
<reference evidence="2" key="1">
    <citation type="submission" date="2023-11" db="EMBL/GenBank/DDBJ databases">
        <title>Genome Sequence of Bacillus pseudomycoides stain BUPM19.</title>
        <authorList>
            <person name="Farhat A."/>
        </authorList>
    </citation>
    <scope>NUCLEOTIDE SEQUENCE [LARGE SCALE GENOMIC DNA]</scope>
    <source>
        <strain evidence="2">BUPM19</strain>
    </source>
</reference>
<protein>
    <submittedName>
        <fullName evidence="1">AraC family transcriptional regulator</fullName>
    </submittedName>
</protein>
<gene>
    <name evidence="1" type="ORF">U2I54_01150</name>
</gene>
<comment type="caution">
    <text evidence="1">The sequence shown here is derived from an EMBL/GenBank/DDBJ whole genome shotgun (WGS) entry which is preliminary data.</text>
</comment>
<dbReference type="Proteomes" id="UP001291930">
    <property type="component" value="Unassembled WGS sequence"/>
</dbReference>